<keyword evidence="1" id="KW-0472">Membrane</keyword>
<feature type="transmembrane region" description="Helical" evidence="1">
    <location>
        <begin position="12"/>
        <end position="31"/>
    </location>
</feature>
<feature type="transmembrane region" description="Helical" evidence="1">
    <location>
        <begin position="591"/>
        <end position="608"/>
    </location>
</feature>
<reference evidence="3" key="1">
    <citation type="submission" date="2015-08" db="UniProtKB">
        <authorList>
            <consortium name="WormBaseParasite"/>
        </authorList>
    </citation>
    <scope>IDENTIFICATION</scope>
</reference>
<accession>A0A0K0ESR4</accession>
<sequence length="1002" mass="117306">MSVNFTNTKYNNFIKIIFVLINYILICTSQLQSKNNDYSKLKIFDHCNNNEYYNDVLLSCISCNSTYQKVNNDKSGCICNNGYKQISSNDLLSQLVGCQKCNSNNDSMLAVSYNNLECVHCYSKNNTLQNPDTNTRKCPICENGYMPYLDKNSNPMKELCIPCTIDSENIFNTCKNCRYGICYNMILNETINLEEASLVNSITSLNQKFVNKYIMNNILEATYFCKKGIRKECNHLANMCILQNYEIYDSNNACNRLQNIIRENIYTWNQYVPSIFNQNSDRTIQLNSKNTFDKIYNSSTINPFGNKLMSSEEFKILANIYTINGTFIGHQFIQYIDIQLCTGLYDNINGFLKLGKQYKYKCLLTSNDFFLKKANLFYELYFYWFSNDNQKIYLYPIFIINHSITSNSKIKNYDGYINDDWILTRRFYTYENTLQINQSTNILFRYMNSFKLIVTIPKEKNKKNWLLYALITYEEVKKNNNNKFEHTFSVLFTENEPDDEASIDILLAIICTISILWAAVKAYSWSKRSGKMIADINTIIQLILCECDNISNIFIIVIGISSVWCTFAYKAQKVIVFILPINENILHFKNYIIIALILKFIAIIKRYCELILADTFFIDWEKPKGEINKNNSTNNNKIKEDNLTNIKITTINNNNNKENNINNKLSSKNVGIWRTYFVANEWNELQNYRKIHIGIHLFTIIIIFEVLNFKSFSIFEPGFNFSNELFKVNYFSSFFRFGIISVIYFGMLLIQWTIRVFILEPIIDPFHNFIDLCSIANISVLSLTHSLHGYYIHGQSPHGYADTNMQEINKFLQLEKNNQCGFRGLENGSDLQTYIITMPKIFREKFLKIQGILRQSNEIQTKMRNSRTITENIEYRSKVYDELNIFLRNIIEHDDEECDYDITTMKVMEDITDMEFADTTNRGIFYKDTSEVAFTQSFIYGNEWVLCTFEFCLLQCIDIIFNNLLIAAFSTYIISQIIKKIASIFFTSHLIKSSLIDHRFLI</sequence>
<keyword evidence="1" id="KW-1133">Transmembrane helix</keyword>
<evidence type="ECO:0000313" key="4">
    <source>
        <dbReference type="WBParaSite" id="TCONS_00016534.p1"/>
    </source>
</evidence>
<dbReference type="WBParaSite" id="TCONS_00016534.p1">
    <property type="protein sequence ID" value="TCONS_00016534.p1"/>
    <property type="gene ID" value="XLOC_011131"/>
</dbReference>
<keyword evidence="1" id="KW-0812">Transmembrane</keyword>
<dbReference type="InterPro" id="IPR019170">
    <property type="entry name" value="Meckelin"/>
</dbReference>
<protein>
    <submittedName>
        <fullName evidence="3 4">Meckelin</fullName>
    </submittedName>
</protein>
<dbReference type="AlphaFoldDB" id="A0A0K0ESR4"/>
<name>A0A0K0ESR4_STRER</name>
<feature type="transmembrane region" description="Helical" evidence="1">
    <location>
        <begin position="734"/>
        <end position="754"/>
    </location>
</feature>
<keyword evidence="2" id="KW-1185">Reference proteome</keyword>
<dbReference type="PANTHER" id="PTHR21274">
    <property type="entry name" value="MECKELIN"/>
    <property type="match status" value="1"/>
</dbReference>
<dbReference type="STRING" id="6248.A0A0K0ESR4"/>
<dbReference type="PANTHER" id="PTHR21274:SF0">
    <property type="entry name" value="MECKELIN"/>
    <property type="match status" value="1"/>
</dbReference>
<evidence type="ECO:0000313" key="2">
    <source>
        <dbReference type="Proteomes" id="UP000035681"/>
    </source>
</evidence>
<feature type="transmembrane region" description="Helical" evidence="1">
    <location>
        <begin position="693"/>
        <end position="714"/>
    </location>
</feature>
<dbReference type="GO" id="GO:0036038">
    <property type="term" value="C:MKS complex"/>
    <property type="evidence" value="ECO:0007669"/>
    <property type="project" value="InterPro"/>
</dbReference>
<dbReference type="Proteomes" id="UP000035681">
    <property type="component" value="Unplaced"/>
</dbReference>
<evidence type="ECO:0000256" key="1">
    <source>
        <dbReference type="SAM" id="Phobius"/>
    </source>
</evidence>
<dbReference type="WBParaSite" id="SSTP_0001249300.1">
    <property type="protein sequence ID" value="SSTP_0001249300.1"/>
    <property type="gene ID" value="SSTP_0001249300"/>
</dbReference>
<evidence type="ECO:0000313" key="3">
    <source>
        <dbReference type="WBParaSite" id="SSTP_0001249300.1"/>
    </source>
</evidence>
<dbReference type="Pfam" id="PF09773">
    <property type="entry name" value="Meckelin"/>
    <property type="match status" value="1"/>
</dbReference>
<organism evidence="3">
    <name type="scientific">Strongyloides stercoralis</name>
    <name type="common">Threadworm</name>
    <dbReference type="NCBI Taxonomy" id="6248"/>
    <lineage>
        <taxon>Eukaryota</taxon>
        <taxon>Metazoa</taxon>
        <taxon>Ecdysozoa</taxon>
        <taxon>Nematoda</taxon>
        <taxon>Chromadorea</taxon>
        <taxon>Rhabditida</taxon>
        <taxon>Tylenchina</taxon>
        <taxon>Panagrolaimomorpha</taxon>
        <taxon>Strongyloidoidea</taxon>
        <taxon>Strongyloididae</taxon>
        <taxon>Strongyloides</taxon>
    </lineage>
</organism>
<feature type="transmembrane region" description="Helical" evidence="1">
    <location>
        <begin position="505"/>
        <end position="523"/>
    </location>
</feature>
<proteinExistence type="predicted"/>
<dbReference type="GO" id="GO:0060271">
    <property type="term" value="P:cilium assembly"/>
    <property type="evidence" value="ECO:0007669"/>
    <property type="project" value="InterPro"/>
</dbReference>
<feature type="transmembrane region" description="Helical" evidence="1">
    <location>
        <begin position="550"/>
        <end position="571"/>
    </location>
</feature>